<keyword evidence="2" id="KW-1185">Reference proteome</keyword>
<feature type="non-terminal residue" evidence="1">
    <location>
        <position position="1"/>
    </location>
</feature>
<protein>
    <submittedName>
        <fullName evidence="1">Uncharacterized protein</fullName>
    </submittedName>
</protein>
<dbReference type="AlphaFoldDB" id="A0AAN5CT63"/>
<gene>
    <name evidence="1" type="ORF">PMAYCL1PPCAC_20285</name>
</gene>
<proteinExistence type="predicted"/>
<sequence length="90" mass="10360">VPDYLSVESSSQNKYDALNTDICIYAILTRDCEQVLEFSVCLWILFSHSQLVSTCLLKNERPQRQTFSLSNRMDQRESFFSEIGLISVTS</sequence>
<evidence type="ECO:0000313" key="2">
    <source>
        <dbReference type="Proteomes" id="UP001328107"/>
    </source>
</evidence>
<name>A0AAN5CT63_9BILA</name>
<accession>A0AAN5CT63</accession>
<dbReference type="Proteomes" id="UP001328107">
    <property type="component" value="Unassembled WGS sequence"/>
</dbReference>
<comment type="caution">
    <text evidence="1">The sequence shown here is derived from an EMBL/GenBank/DDBJ whole genome shotgun (WGS) entry which is preliminary data.</text>
</comment>
<reference evidence="2" key="1">
    <citation type="submission" date="2022-10" db="EMBL/GenBank/DDBJ databases">
        <title>Genome assembly of Pristionchus species.</title>
        <authorList>
            <person name="Yoshida K."/>
            <person name="Sommer R.J."/>
        </authorList>
    </citation>
    <scope>NUCLEOTIDE SEQUENCE [LARGE SCALE GENOMIC DNA]</scope>
    <source>
        <strain evidence="2">RS5460</strain>
    </source>
</reference>
<evidence type="ECO:0000313" key="1">
    <source>
        <dbReference type="EMBL" id="GMR50090.1"/>
    </source>
</evidence>
<organism evidence="1 2">
    <name type="scientific">Pristionchus mayeri</name>
    <dbReference type="NCBI Taxonomy" id="1317129"/>
    <lineage>
        <taxon>Eukaryota</taxon>
        <taxon>Metazoa</taxon>
        <taxon>Ecdysozoa</taxon>
        <taxon>Nematoda</taxon>
        <taxon>Chromadorea</taxon>
        <taxon>Rhabditida</taxon>
        <taxon>Rhabditina</taxon>
        <taxon>Diplogasteromorpha</taxon>
        <taxon>Diplogasteroidea</taxon>
        <taxon>Neodiplogasteridae</taxon>
        <taxon>Pristionchus</taxon>
    </lineage>
</organism>
<dbReference type="EMBL" id="BTRK01000004">
    <property type="protein sequence ID" value="GMR50090.1"/>
    <property type="molecule type" value="Genomic_DNA"/>
</dbReference>